<protein>
    <submittedName>
        <fullName evidence="2">Uncharacterized protein</fullName>
    </submittedName>
</protein>
<keyword evidence="1" id="KW-0812">Transmembrane</keyword>
<keyword evidence="3" id="KW-1185">Reference proteome</keyword>
<comment type="caution">
    <text evidence="2">The sequence shown here is derived from an EMBL/GenBank/DDBJ whole genome shotgun (WGS) entry which is preliminary data.</text>
</comment>
<feature type="transmembrane region" description="Helical" evidence="1">
    <location>
        <begin position="9"/>
        <end position="27"/>
    </location>
</feature>
<reference evidence="2 3" key="1">
    <citation type="submission" date="2018-09" db="EMBL/GenBank/DDBJ databases">
        <title>Genomic Encyclopedia of Archaeal and Bacterial Type Strains, Phase II (KMG-II): from individual species to whole genera.</title>
        <authorList>
            <person name="Goeker M."/>
        </authorList>
    </citation>
    <scope>NUCLEOTIDE SEQUENCE [LARGE SCALE GENOMIC DNA]</scope>
    <source>
        <strain evidence="2 3">DSM 17008</strain>
    </source>
</reference>
<dbReference type="Proteomes" id="UP000285120">
    <property type="component" value="Unassembled WGS sequence"/>
</dbReference>
<accession>A0A419UWS3</accession>
<gene>
    <name evidence="2" type="ORF">ATL39_3008</name>
</gene>
<evidence type="ECO:0000313" key="3">
    <source>
        <dbReference type="Proteomes" id="UP000285120"/>
    </source>
</evidence>
<organism evidence="2 3">
    <name type="scientific">Sinobaca qinghaiensis</name>
    <dbReference type="NCBI Taxonomy" id="342944"/>
    <lineage>
        <taxon>Bacteria</taxon>
        <taxon>Bacillati</taxon>
        <taxon>Bacillota</taxon>
        <taxon>Bacilli</taxon>
        <taxon>Bacillales</taxon>
        <taxon>Sporolactobacillaceae</taxon>
        <taxon>Sinobaca</taxon>
    </lineage>
</organism>
<dbReference type="EMBL" id="RAPK01000011">
    <property type="protein sequence ID" value="RKD69588.1"/>
    <property type="molecule type" value="Genomic_DNA"/>
</dbReference>
<feature type="transmembrane region" description="Helical" evidence="1">
    <location>
        <begin position="39"/>
        <end position="62"/>
    </location>
</feature>
<keyword evidence="1" id="KW-0472">Membrane</keyword>
<name>A0A419UWS3_9BACL</name>
<sequence length="69" mass="8009">MDLSTKRGWTYFSIALFTLGVVFFSLRSSPVNINDVTEYILYSLQWGVILFGIICLVFRLFFSKFIGKQ</sequence>
<dbReference type="AlphaFoldDB" id="A0A419UWS3"/>
<proteinExistence type="predicted"/>
<evidence type="ECO:0000256" key="1">
    <source>
        <dbReference type="SAM" id="Phobius"/>
    </source>
</evidence>
<evidence type="ECO:0000313" key="2">
    <source>
        <dbReference type="EMBL" id="RKD69588.1"/>
    </source>
</evidence>
<keyword evidence="1" id="KW-1133">Transmembrane helix</keyword>